<dbReference type="EMBL" id="CP124855">
    <property type="protein sequence ID" value="WHF50490.1"/>
    <property type="molecule type" value="Genomic_DNA"/>
</dbReference>
<name>A0ABY8R976_9FLAO</name>
<organism evidence="1 2">
    <name type="scientific">Chryseobacterium gotjawalense</name>
    <dbReference type="NCBI Taxonomy" id="3042315"/>
    <lineage>
        <taxon>Bacteria</taxon>
        <taxon>Pseudomonadati</taxon>
        <taxon>Bacteroidota</taxon>
        <taxon>Flavobacteriia</taxon>
        <taxon>Flavobacteriales</taxon>
        <taxon>Weeksellaceae</taxon>
        <taxon>Chryseobacterium group</taxon>
        <taxon>Chryseobacterium</taxon>
    </lineage>
</organism>
<keyword evidence="2" id="KW-1185">Reference proteome</keyword>
<proteinExistence type="predicted"/>
<accession>A0ABY8R976</accession>
<protein>
    <submittedName>
        <fullName evidence="1">Uncharacterized protein</fullName>
    </submittedName>
</protein>
<evidence type="ECO:0000313" key="1">
    <source>
        <dbReference type="EMBL" id="WHF50490.1"/>
    </source>
</evidence>
<gene>
    <name evidence="1" type="ORF">QGN23_08570</name>
</gene>
<evidence type="ECO:0000313" key="2">
    <source>
        <dbReference type="Proteomes" id="UP001241656"/>
    </source>
</evidence>
<sequence>MILLAENPKYSLYKREKVELLKGEKSPNAYSKDANDYYAKERDLYLVKKENEFFKFPKNSKEFIARFETDGPKFEKFVKGNKLIFSKENDMIKMMEFLNQ</sequence>
<dbReference type="Proteomes" id="UP001241656">
    <property type="component" value="Chromosome"/>
</dbReference>
<dbReference type="RefSeq" id="WP_282903913.1">
    <property type="nucleotide sequence ID" value="NZ_CP124855.1"/>
</dbReference>
<reference evidence="1 2" key="1">
    <citation type="submission" date="2023-05" db="EMBL/GenBank/DDBJ databases">
        <title>Genomic insight into Chryseobacterium sp. wdc7 isolated forest soil (Gotjawal).</title>
        <authorList>
            <person name="Park S.-J."/>
        </authorList>
    </citation>
    <scope>NUCLEOTIDE SEQUENCE [LARGE SCALE GENOMIC DNA]</scope>
    <source>
        <strain evidence="2">wdc7</strain>
    </source>
</reference>